<evidence type="ECO:0000313" key="5">
    <source>
        <dbReference type="EMBL" id="AEB07601.1"/>
    </source>
</evidence>
<dbReference type="PANTHER" id="PTHR22604:SF105">
    <property type="entry name" value="TRANS-1,2-DIHYDROBENZENE-1,2-DIOL DEHYDROGENASE"/>
    <property type="match status" value="1"/>
</dbReference>
<dbReference type="Gene3D" id="3.40.50.720">
    <property type="entry name" value="NAD(P)-binding Rossmann-like Domain"/>
    <property type="match status" value="1"/>
</dbReference>
<evidence type="ECO:0000259" key="3">
    <source>
        <dbReference type="Pfam" id="PF01408"/>
    </source>
</evidence>
<dbReference type="InterPro" id="IPR050984">
    <property type="entry name" value="Gfo/Idh/MocA_domain"/>
</dbReference>
<dbReference type="HOGENOM" id="CLU_023194_7_2_11"/>
<proteinExistence type="inferred from homology"/>
<organism evidence="5 6">
    <name type="scientific">Coriobacterium glomerans (strain ATCC 49209 / DSM 20642 / JCM 10262 / PW2)</name>
    <dbReference type="NCBI Taxonomy" id="700015"/>
    <lineage>
        <taxon>Bacteria</taxon>
        <taxon>Bacillati</taxon>
        <taxon>Actinomycetota</taxon>
        <taxon>Coriobacteriia</taxon>
        <taxon>Coriobacteriales</taxon>
        <taxon>Coriobacteriaceae</taxon>
        <taxon>Coriobacterium</taxon>
    </lineage>
</organism>
<dbReference type="AlphaFoldDB" id="F2N901"/>
<dbReference type="PANTHER" id="PTHR22604">
    <property type="entry name" value="OXIDOREDUCTASES"/>
    <property type="match status" value="1"/>
</dbReference>
<evidence type="ECO:0000259" key="4">
    <source>
        <dbReference type="Pfam" id="PF22725"/>
    </source>
</evidence>
<evidence type="ECO:0000313" key="6">
    <source>
        <dbReference type="Proteomes" id="UP000006851"/>
    </source>
</evidence>
<dbReference type="GO" id="GO:0016491">
    <property type="term" value="F:oxidoreductase activity"/>
    <property type="evidence" value="ECO:0007669"/>
    <property type="project" value="UniProtKB-KW"/>
</dbReference>
<evidence type="ECO:0000256" key="1">
    <source>
        <dbReference type="ARBA" id="ARBA00010928"/>
    </source>
</evidence>
<dbReference type="Gene3D" id="3.30.360.10">
    <property type="entry name" value="Dihydrodipicolinate Reductase, domain 2"/>
    <property type="match status" value="1"/>
</dbReference>
<comment type="similarity">
    <text evidence="1">Belongs to the Gfo/Idh/MocA family.</text>
</comment>
<dbReference type="STRING" id="700015.Corgl_1502"/>
<dbReference type="eggNOG" id="COG0673">
    <property type="taxonomic scope" value="Bacteria"/>
</dbReference>
<protein>
    <submittedName>
        <fullName evidence="5">Oxidoreductase domain protein</fullName>
    </submittedName>
</protein>
<dbReference type="InterPro" id="IPR036291">
    <property type="entry name" value="NAD(P)-bd_dom_sf"/>
</dbReference>
<accession>F2N901</accession>
<evidence type="ECO:0000256" key="2">
    <source>
        <dbReference type="ARBA" id="ARBA00023002"/>
    </source>
</evidence>
<dbReference type="Proteomes" id="UP000006851">
    <property type="component" value="Chromosome"/>
</dbReference>
<keyword evidence="2" id="KW-0560">Oxidoreductase</keyword>
<dbReference type="EMBL" id="CP002628">
    <property type="protein sequence ID" value="AEB07601.1"/>
    <property type="molecule type" value="Genomic_DNA"/>
</dbReference>
<reference evidence="6" key="1">
    <citation type="journal article" date="2013" name="Stand. Genomic Sci.">
        <title>Complete genome sequence of Coriobacterium glomerans type strain (PW2(T)) from the midgut of Pyrrhocoris apterus L. (red soldier bug).</title>
        <authorList>
            <person name="Stackebrandt E."/>
            <person name="Zeytun A."/>
            <person name="Lapidus A."/>
            <person name="Nolan M."/>
            <person name="Lucas S."/>
            <person name="Hammon N."/>
            <person name="Deshpande S."/>
            <person name="Cheng J.F."/>
            <person name="Tapia R."/>
            <person name="Goodwin L.A."/>
            <person name="Pitluck S."/>
            <person name="Liolios K."/>
            <person name="Pagani I."/>
            <person name="Ivanova N."/>
            <person name="Mavromatis K."/>
            <person name="Mikhailova N."/>
            <person name="Huntemann M."/>
            <person name="Pati A."/>
            <person name="Chen A."/>
            <person name="Palaniappan K."/>
            <person name="Chang Y.J."/>
            <person name="Land M."/>
            <person name="Hauser L."/>
            <person name="Rohde M."/>
            <person name="Pukall R."/>
            <person name="Goker M."/>
            <person name="Detter J.C."/>
            <person name="Woyke T."/>
            <person name="Bristow J."/>
            <person name="Eisen J.A."/>
            <person name="Markowitz V."/>
            <person name="Hugenholtz P."/>
            <person name="Kyrpides N.C."/>
            <person name="Klenk H.P."/>
        </authorList>
    </citation>
    <scope>NUCLEOTIDE SEQUENCE</scope>
    <source>
        <strain evidence="6">ATCC 49209 / DSM 20642 / JCM 10262 / PW2</strain>
    </source>
</reference>
<keyword evidence="6" id="KW-1185">Reference proteome</keyword>
<dbReference type="KEGG" id="cgo:Corgl_1502"/>
<dbReference type="Pfam" id="PF01408">
    <property type="entry name" value="GFO_IDH_MocA"/>
    <property type="match status" value="1"/>
</dbReference>
<name>F2N901_CORGP</name>
<feature type="domain" description="Gfo/Idh/MocA-like oxidoreductase N-terminal" evidence="3">
    <location>
        <begin position="52"/>
        <end position="167"/>
    </location>
</feature>
<dbReference type="InterPro" id="IPR000683">
    <property type="entry name" value="Gfo/Idh/MocA-like_OxRdtase_N"/>
</dbReference>
<dbReference type="Pfam" id="PF22725">
    <property type="entry name" value="GFO_IDH_MocA_C3"/>
    <property type="match status" value="1"/>
</dbReference>
<gene>
    <name evidence="5" type="ordered locus">Corgl_1502</name>
</gene>
<dbReference type="SUPFAM" id="SSF51735">
    <property type="entry name" value="NAD(P)-binding Rossmann-fold domains"/>
    <property type="match status" value="1"/>
</dbReference>
<dbReference type="GO" id="GO:0000166">
    <property type="term" value="F:nucleotide binding"/>
    <property type="evidence" value="ECO:0007669"/>
    <property type="project" value="InterPro"/>
</dbReference>
<sequence>MMRAARTCDEGATMVDSAKIVSARGGAGAREEPLVTVEDESHPKALFATPELRWALIGTGAIANQMAQALLLADRHLVGVTNRTRAKADAFARRYGIERVYGSLDELLADPLVDAVYISTPHNTHIRFIRAALEAGKHVLCEKAITLDSAELDEARALAAEREVQLMDATTILHMPLYRELGRRARNGDFGALTLAQVNFGSFKEYGDLTNRFYNPRLAGGAMLDIGVYAITAARLFMASQPKEIVSLSTRASTGVDQSSGFVTRNAEGQLGVFSLTLHTKQPKRIDLCFEDCYIEIIDYPRADSAMVVWTSDGHREEIQAGRQEYALLYAVADLEAAVDGDRSRRELIGYTSDVMDIMTRLRFSWGIYYPEEAALARAAGVPVAGETT</sequence>
<feature type="domain" description="GFO/IDH/MocA-like oxidoreductase" evidence="4">
    <location>
        <begin position="178"/>
        <end position="287"/>
    </location>
</feature>
<dbReference type="SUPFAM" id="SSF55347">
    <property type="entry name" value="Glyceraldehyde-3-phosphate dehydrogenase-like, C-terminal domain"/>
    <property type="match status" value="1"/>
</dbReference>
<dbReference type="InterPro" id="IPR055170">
    <property type="entry name" value="GFO_IDH_MocA-like_dom"/>
</dbReference>